<evidence type="ECO:0000313" key="6">
    <source>
        <dbReference type="Proteomes" id="UP000298246"/>
    </source>
</evidence>
<dbReference type="PANTHER" id="PTHR44196">
    <property type="entry name" value="DEHYDROGENASE/REDUCTASE SDR FAMILY MEMBER 7B"/>
    <property type="match status" value="1"/>
</dbReference>
<dbReference type="PANTHER" id="PTHR44196:SF1">
    <property type="entry name" value="DEHYDROGENASE_REDUCTASE SDR FAMILY MEMBER 7B"/>
    <property type="match status" value="1"/>
</dbReference>
<dbReference type="SUPFAM" id="SSF51735">
    <property type="entry name" value="NAD(P)-binding Rossmann-fold domains"/>
    <property type="match status" value="1"/>
</dbReference>
<sequence length="258" mass="27713">MKLQGKIALITGASSGLGALLAQQLSARGATVALTARSAGKLEQVAAGLNGPAVVYPMDVQQTEQVRLTVEQIIERFGRIDLLINNAGYGRFETFLNMSQEQFADMMDVNYMGIVRCTQAVLPHMLRNGSGHIVNIASMAGKIGSAKSTAYAASKHAVLGLTNSLRQELSGTGIAVTAINPGPIKTPFFEIADPEGNYVKKVEWFMLNPDKVARAIVRAIESGRIEKDMPWSASLGVKLVQLFPGLFDRIAAKVLNNK</sequence>
<organism evidence="5 6">
    <name type="scientific">Paenibacillus athensensis</name>
    <dbReference type="NCBI Taxonomy" id="1967502"/>
    <lineage>
        <taxon>Bacteria</taxon>
        <taxon>Bacillati</taxon>
        <taxon>Bacillota</taxon>
        <taxon>Bacilli</taxon>
        <taxon>Bacillales</taxon>
        <taxon>Paenibacillaceae</taxon>
        <taxon>Paenibacillus</taxon>
    </lineage>
</organism>
<keyword evidence="2" id="KW-0560">Oxidoreductase</keyword>
<evidence type="ECO:0000256" key="1">
    <source>
        <dbReference type="ARBA" id="ARBA00006484"/>
    </source>
</evidence>
<dbReference type="PRINTS" id="PR00081">
    <property type="entry name" value="GDHRDH"/>
</dbReference>
<gene>
    <name evidence="5" type="ORF">B5M42_07055</name>
</gene>
<evidence type="ECO:0000313" key="5">
    <source>
        <dbReference type="EMBL" id="TFE89842.1"/>
    </source>
</evidence>
<dbReference type="AlphaFoldDB" id="A0A4Y8Q753"/>
<dbReference type="GO" id="GO:0008206">
    <property type="term" value="P:bile acid metabolic process"/>
    <property type="evidence" value="ECO:0007669"/>
    <property type="project" value="UniProtKB-ARBA"/>
</dbReference>
<dbReference type="GO" id="GO:0016020">
    <property type="term" value="C:membrane"/>
    <property type="evidence" value="ECO:0007669"/>
    <property type="project" value="TreeGrafter"/>
</dbReference>
<dbReference type="InterPro" id="IPR020904">
    <property type="entry name" value="Sc_DH/Rdtase_CS"/>
</dbReference>
<dbReference type="SMART" id="SM00822">
    <property type="entry name" value="PKS_KR"/>
    <property type="match status" value="1"/>
</dbReference>
<evidence type="ECO:0000259" key="4">
    <source>
        <dbReference type="SMART" id="SM00822"/>
    </source>
</evidence>
<feature type="domain" description="Ketoreductase" evidence="4">
    <location>
        <begin position="6"/>
        <end position="187"/>
    </location>
</feature>
<dbReference type="GO" id="GO:0016491">
    <property type="term" value="F:oxidoreductase activity"/>
    <property type="evidence" value="ECO:0007669"/>
    <property type="project" value="UniProtKB-KW"/>
</dbReference>
<dbReference type="Gene3D" id="3.40.50.720">
    <property type="entry name" value="NAD(P)-binding Rossmann-like Domain"/>
    <property type="match status" value="1"/>
</dbReference>
<dbReference type="PROSITE" id="PS00061">
    <property type="entry name" value="ADH_SHORT"/>
    <property type="match status" value="1"/>
</dbReference>
<dbReference type="InterPro" id="IPR057326">
    <property type="entry name" value="KR_dom"/>
</dbReference>
<dbReference type="InterPro" id="IPR036291">
    <property type="entry name" value="NAD(P)-bd_dom_sf"/>
</dbReference>
<name>A0A4Y8Q753_9BACL</name>
<dbReference type="Proteomes" id="UP000298246">
    <property type="component" value="Unassembled WGS sequence"/>
</dbReference>
<dbReference type="OrthoDB" id="9793345at2"/>
<keyword evidence="6" id="KW-1185">Reference proteome</keyword>
<dbReference type="Pfam" id="PF00106">
    <property type="entry name" value="adh_short"/>
    <property type="match status" value="1"/>
</dbReference>
<dbReference type="EMBL" id="MYFO01000006">
    <property type="protein sequence ID" value="TFE89842.1"/>
    <property type="molecule type" value="Genomic_DNA"/>
</dbReference>
<dbReference type="FunFam" id="3.40.50.720:FF:000084">
    <property type="entry name" value="Short-chain dehydrogenase reductase"/>
    <property type="match status" value="1"/>
</dbReference>
<dbReference type="PRINTS" id="PR00080">
    <property type="entry name" value="SDRFAMILY"/>
</dbReference>
<comment type="caution">
    <text evidence="5">The sequence shown here is derived from an EMBL/GenBank/DDBJ whole genome shotgun (WGS) entry which is preliminary data.</text>
</comment>
<dbReference type="PIRSF" id="PIRSF000126">
    <property type="entry name" value="11-beta-HSD1"/>
    <property type="match status" value="1"/>
</dbReference>
<evidence type="ECO:0000256" key="2">
    <source>
        <dbReference type="ARBA" id="ARBA00023002"/>
    </source>
</evidence>
<dbReference type="RefSeq" id="WP_134751152.1">
    <property type="nucleotide sequence ID" value="NZ_MYFO02000006.1"/>
</dbReference>
<comment type="similarity">
    <text evidence="1 3">Belongs to the short-chain dehydrogenases/reductases (SDR) family.</text>
</comment>
<proteinExistence type="inferred from homology"/>
<dbReference type="InterPro" id="IPR002347">
    <property type="entry name" value="SDR_fam"/>
</dbReference>
<protein>
    <submittedName>
        <fullName evidence="5">Oxidoreductase</fullName>
    </submittedName>
</protein>
<evidence type="ECO:0000256" key="3">
    <source>
        <dbReference type="RuleBase" id="RU000363"/>
    </source>
</evidence>
<reference evidence="5 6" key="1">
    <citation type="submission" date="2017-03" db="EMBL/GenBank/DDBJ databases">
        <title>Isolation of Levoglucosan Utilizing Bacteria.</title>
        <authorList>
            <person name="Arya A.S."/>
        </authorList>
    </citation>
    <scope>NUCLEOTIDE SEQUENCE [LARGE SCALE GENOMIC DNA]</scope>
    <source>
        <strain evidence="5 6">MEC069</strain>
    </source>
</reference>
<accession>A0A4Y8Q753</accession>